<dbReference type="KEGG" id="tca:655274"/>
<dbReference type="InterPro" id="IPR020472">
    <property type="entry name" value="WD40_PAC1"/>
</dbReference>
<accession>D6W6V3</accession>
<dbReference type="InterPro" id="IPR036322">
    <property type="entry name" value="WD40_repeat_dom_sf"/>
</dbReference>
<evidence type="ECO:0000256" key="5">
    <source>
        <dbReference type="PROSITE-ProRule" id="PRU00221"/>
    </source>
</evidence>
<evidence type="ECO:0000256" key="1">
    <source>
        <dbReference type="ARBA" id="ARBA00004123"/>
    </source>
</evidence>
<dbReference type="Pfam" id="PF00400">
    <property type="entry name" value="WD40"/>
    <property type="match status" value="6"/>
</dbReference>
<dbReference type="HOGENOM" id="CLU_014017_1_1_1"/>
<dbReference type="eggNOG" id="KOG0299">
    <property type="taxonomic scope" value="Eukaryota"/>
</dbReference>
<feature type="region of interest" description="Disordered" evidence="6">
    <location>
        <begin position="13"/>
        <end position="60"/>
    </location>
</feature>
<name>D6W6V3_TRICA</name>
<feature type="repeat" description="WD" evidence="5">
    <location>
        <begin position="305"/>
        <end position="336"/>
    </location>
</feature>
<dbReference type="PANTHER" id="PTHR19865:SF0">
    <property type="entry name" value="U3 SMALL NUCLEOLAR RNA-INTERACTING PROTEIN 2"/>
    <property type="match status" value="1"/>
</dbReference>
<evidence type="ECO:0000313" key="7">
    <source>
        <dbReference type="EMBL" id="EFA11465.1"/>
    </source>
</evidence>
<dbReference type="CDD" id="cd00200">
    <property type="entry name" value="WD40"/>
    <property type="match status" value="1"/>
</dbReference>
<feature type="compositionally biased region" description="Acidic residues" evidence="6">
    <location>
        <begin position="37"/>
        <end position="56"/>
    </location>
</feature>
<dbReference type="Gene3D" id="2.130.10.10">
    <property type="entry name" value="YVTN repeat-like/Quinoprotein amine dehydrogenase"/>
    <property type="match status" value="1"/>
</dbReference>
<dbReference type="SMART" id="SM00320">
    <property type="entry name" value="WD40"/>
    <property type="match status" value="7"/>
</dbReference>
<dbReference type="OrthoDB" id="189968at2759"/>
<dbReference type="PhylomeDB" id="D6W6V3"/>
<dbReference type="AlphaFoldDB" id="D6W6V3"/>
<dbReference type="FunFam" id="2.130.10.10:FF:000509">
    <property type="entry name" value="U3 small nucleolar RNA-interacting protein"/>
    <property type="match status" value="1"/>
</dbReference>
<dbReference type="InterPro" id="IPR015943">
    <property type="entry name" value="WD40/YVTN_repeat-like_dom_sf"/>
</dbReference>
<dbReference type="InterPro" id="IPR039241">
    <property type="entry name" value="Rrp9-like"/>
</dbReference>
<evidence type="ECO:0000256" key="2">
    <source>
        <dbReference type="ARBA" id="ARBA00022574"/>
    </source>
</evidence>
<keyword evidence="2 5" id="KW-0853">WD repeat</keyword>
<keyword evidence="4" id="KW-0539">Nucleus</keyword>
<dbReference type="EMBL" id="KQ971307">
    <property type="protein sequence ID" value="EFA11465.1"/>
    <property type="molecule type" value="Genomic_DNA"/>
</dbReference>
<feature type="repeat" description="WD" evidence="5">
    <location>
        <begin position="128"/>
        <end position="169"/>
    </location>
</feature>
<feature type="repeat" description="WD" evidence="5">
    <location>
        <begin position="222"/>
        <end position="263"/>
    </location>
</feature>
<evidence type="ECO:0000256" key="3">
    <source>
        <dbReference type="ARBA" id="ARBA00022737"/>
    </source>
</evidence>
<evidence type="ECO:0000313" key="8">
    <source>
        <dbReference type="Proteomes" id="UP000007266"/>
    </source>
</evidence>
<reference evidence="7 8" key="2">
    <citation type="journal article" date="2010" name="Nucleic Acids Res.">
        <title>BeetleBase in 2010: revisions to provide comprehensive genomic information for Tribolium castaneum.</title>
        <authorList>
            <person name="Kim H.S."/>
            <person name="Murphy T."/>
            <person name="Xia J."/>
            <person name="Caragea D."/>
            <person name="Park Y."/>
            <person name="Beeman R.W."/>
            <person name="Lorenzen M.D."/>
            <person name="Butcher S."/>
            <person name="Manak J.R."/>
            <person name="Brown S.J."/>
        </authorList>
    </citation>
    <scope>GENOME REANNOTATION</scope>
    <source>
        <strain evidence="7 8">Georgia GA2</strain>
    </source>
</reference>
<sequence length="451" mass="50633">MSFFIKSKSINGTAKFSADKRRKRRAEPASSKNEEVTSSEDEDSDHNLAEESEDEHETAQEKKLRLAKVYLEEIEREEQRRLQDKEVSKEVISERLKTDHLKQIGKYRITIADKYQGVDQSNYKVLKCREQQNTITCLCLSSDDNWVFSGSKDGIVVKWSLKENKKFGIIPFVKVNVEQVKGHTGCIYSIAISTDSKFLVVGDSSNLIQVWDPQTLQHVSTLKGHKKPVTALCLKHNSHTLYSASSDRSVRVWTLDEMAFVETLFGHQDGITSIDVLNSDKPLSSGGRDGTVRLWKVSEESQLIFNAHPGNIDCVKWISDQYFVSGGDDGQVSVWSCLKKKPISCVKAAHGVDSSNNQPFWISAVGSHVHSDVIASGSQDGFLRLWKLENKFLQITKLFEIPVPGFINALAFTSDGRKLVVGVGRDHRLGRWNTVKSAVNSIHVIPLQIND</sequence>
<dbReference type="PANTHER" id="PTHR19865">
    <property type="entry name" value="U3 SMALL NUCLEOLAR RNA INTERACTING PROTEIN 2"/>
    <property type="match status" value="1"/>
</dbReference>
<dbReference type="PRINTS" id="PR00320">
    <property type="entry name" value="GPROTEINBRPT"/>
</dbReference>
<feature type="repeat" description="WD" evidence="5">
    <location>
        <begin position="264"/>
        <end position="305"/>
    </location>
</feature>
<dbReference type="STRING" id="7070.D6W6V3"/>
<dbReference type="InterPro" id="IPR001680">
    <property type="entry name" value="WD40_rpt"/>
</dbReference>
<comment type="subcellular location">
    <subcellularLocation>
        <location evidence="1">Nucleus</location>
    </subcellularLocation>
</comment>
<gene>
    <name evidence="7" type="primary">AUGUSTUS-3.0.2_14174</name>
    <name evidence="7" type="ORF">TcasGA2_TC014174</name>
</gene>
<dbReference type="SUPFAM" id="SSF50978">
    <property type="entry name" value="WD40 repeat-like"/>
    <property type="match status" value="1"/>
</dbReference>
<dbReference type="OMA" id="CSLRIWK"/>
<dbReference type="Proteomes" id="UP000007266">
    <property type="component" value="Linkage group 1"/>
</dbReference>
<dbReference type="GO" id="GO:0032040">
    <property type="term" value="C:small-subunit processome"/>
    <property type="evidence" value="ECO:0000318"/>
    <property type="project" value="GO_Central"/>
</dbReference>
<evidence type="ECO:0000256" key="6">
    <source>
        <dbReference type="SAM" id="MobiDB-lite"/>
    </source>
</evidence>
<dbReference type="GO" id="GO:0034511">
    <property type="term" value="F:U3 snoRNA binding"/>
    <property type="evidence" value="ECO:0007669"/>
    <property type="project" value="InterPro"/>
</dbReference>
<feature type="repeat" description="WD" evidence="5">
    <location>
        <begin position="180"/>
        <end position="221"/>
    </location>
</feature>
<dbReference type="GO" id="GO:0030515">
    <property type="term" value="F:snoRNA binding"/>
    <property type="evidence" value="ECO:0000318"/>
    <property type="project" value="GO_Central"/>
</dbReference>
<proteinExistence type="predicted"/>
<reference evidence="7 8" key="1">
    <citation type="journal article" date="2008" name="Nature">
        <title>The genome of the model beetle and pest Tribolium castaneum.</title>
        <authorList>
            <consortium name="Tribolium Genome Sequencing Consortium"/>
            <person name="Richards S."/>
            <person name="Gibbs R.A."/>
            <person name="Weinstock G.M."/>
            <person name="Brown S.J."/>
            <person name="Denell R."/>
            <person name="Beeman R.W."/>
            <person name="Gibbs R."/>
            <person name="Beeman R.W."/>
            <person name="Brown S.J."/>
            <person name="Bucher G."/>
            <person name="Friedrich M."/>
            <person name="Grimmelikhuijzen C.J."/>
            <person name="Klingler M."/>
            <person name="Lorenzen M."/>
            <person name="Richards S."/>
            <person name="Roth S."/>
            <person name="Schroder R."/>
            <person name="Tautz D."/>
            <person name="Zdobnov E.M."/>
            <person name="Muzny D."/>
            <person name="Gibbs R.A."/>
            <person name="Weinstock G.M."/>
            <person name="Attaway T."/>
            <person name="Bell S."/>
            <person name="Buhay C.J."/>
            <person name="Chandrabose M.N."/>
            <person name="Chavez D."/>
            <person name="Clerk-Blankenburg K.P."/>
            <person name="Cree A."/>
            <person name="Dao M."/>
            <person name="Davis C."/>
            <person name="Chacko J."/>
            <person name="Dinh H."/>
            <person name="Dugan-Rocha S."/>
            <person name="Fowler G."/>
            <person name="Garner T.T."/>
            <person name="Garnes J."/>
            <person name="Gnirke A."/>
            <person name="Hawes A."/>
            <person name="Hernandez J."/>
            <person name="Hines S."/>
            <person name="Holder M."/>
            <person name="Hume J."/>
            <person name="Jhangiani S.N."/>
            <person name="Joshi V."/>
            <person name="Khan Z.M."/>
            <person name="Jackson L."/>
            <person name="Kovar C."/>
            <person name="Kowis A."/>
            <person name="Lee S."/>
            <person name="Lewis L.R."/>
            <person name="Margolis J."/>
            <person name="Morgan M."/>
            <person name="Nazareth L.V."/>
            <person name="Nguyen N."/>
            <person name="Okwuonu G."/>
            <person name="Parker D."/>
            <person name="Richards S."/>
            <person name="Ruiz S.J."/>
            <person name="Santibanez J."/>
            <person name="Savard J."/>
            <person name="Scherer S.E."/>
            <person name="Schneider B."/>
            <person name="Sodergren E."/>
            <person name="Tautz D."/>
            <person name="Vattahil S."/>
            <person name="Villasana D."/>
            <person name="White C.S."/>
            <person name="Wright R."/>
            <person name="Park Y."/>
            <person name="Beeman R.W."/>
            <person name="Lord J."/>
            <person name="Oppert B."/>
            <person name="Lorenzen M."/>
            <person name="Brown S."/>
            <person name="Wang L."/>
            <person name="Savard J."/>
            <person name="Tautz D."/>
            <person name="Richards S."/>
            <person name="Weinstock G."/>
            <person name="Gibbs R.A."/>
            <person name="Liu Y."/>
            <person name="Worley K."/>
            <person name="Weinstock G."/>
            <person name="Elsik C.G."/>
            <person name="Reese J.T."/>
            <person name="Elhaik E."/>
            <person name="Landan G."/>
            <person name="Graur D."/>
            <person name="Arensburger P."/>
            <person name="Atkinson P."/>
            <person name="Beeman R.W."/>
            <person name="Beidler J."/>
            <person name="Brown S.J."/>
            <person name="Demuth J.P."/>
            <person name="Drury D.W."/>
            <person name="Du Y.Z."/>
            <person name="Fujiwara H."/>
            <person name="Lorenzen M."/>
            <person name="Maselli V."/>
            <person name="Osanai M."/>
            <person name="Park Y."/>
            <person name="Robertson H.M."/>
            <person name="Tu Z."/>
            <person name="Wang J.J."/>
            <person name="Wang S."/>
            <person name="Richards S."/>
            <person name="Song H."/>
            <person name="Zhang L."/>
            <person name="Sodergren E."/>
            <person name="Werner D."/>
            <person name="Stanke M."/>
            <person name="Morgenstern B."/>
            <person name="Solovyev V."/>
            <person name="Kosarev P."/>
            <person name="Brown G."/>
            <person name="Chen H.C."/>
            <person name="Ermolaeva O."/>
            <person name="Hlavina W."/>
            <person name="Kapustin Y."/>
            <person name="Kiryutin B."/>
            <person name="Kitts P."/>
            <person name="Maglott D."/>
            <person name="Pruitt K."/>
            <person name="Sapojnikov V."/>
            <person name="Souvorov A."/>
            <person name="Mackey A.J."/>
            <person name="Waterhouse R.M."/>
            <person name="Wyder S."/>
            <person name="Zdobnov E.M."/>
            <person name="Zdobnov E.M."/>
            <person name="Wyder S."/>
            <person name="Kriventseva E.V."/>
            <person name="Kadowaki T."/>
            <person name="Bork P."/>
            <person name="Aranda M."/>
            <person name="Bao R."/>
            <person name="Beermann A."/>
            <person name="Berns N."/>
            <person name="Bolognesi R."/>
            <person name="Bonneton F."/>
            <person name="Bopp D."/>
            <person name="Brown S.J."/>
            <person name="Bucher G."/>
            <person name="Butts T."/>
            <person name="Chaumot A."/>
            <person name="Denell R.E."/>
            <person name="Ferrier D.E."/>
            <person name="Friedrich M."/>
            <person name="Gordon C.M."/>
            <person name="Jindra M."/>
            <person name="Klingler M."/>
            <person name="Lan Q."/>
            <person name="Lattorff H.M."/>
            <person name="Laudet V."/>
            <person name="von Levetsow C."/>
            <person name="Liu Z."/>
            <person name="Lutz R."/>
            <person name="Lynch J.A."/>
            <person name="da Fonseca R.N."/>
            <person name="Posnien N."/>
            <person name="Reuter R."/>
            <person name="Roth S."/>
            <person name="Savard J."/>
            <person name="Schinko J.B."/>
            <person name="Schmitt C."/>
            <person name="Schoppmeier M."/>
            <person name="Schroder R."/>
            <person name="Shippy T.D."/>
            <person name="Simonnet F."/>
            <person name="Marques-Souza H."/>
            <person name="Tautz D."/>
            <person name="Tomoyasu Y."/>
            <person name="Trauner J."/>
            <person name="Van der Zee M."/>
            <person name="Vervoort M."/>
            <person name="Wittkopp N."/>
            <person name="Wimmer E.A."/>
            <person name="Yang X."/>
            <person name="Jones A.K."/>
            <person name="Sattelle D.B."/>
            <person name="Ebert P.R."/>
            <person name="Nelson D."/>
            <person name="Scott J.G."/>
            <person name="Beeman R.W."/>
            <person name="Muthukrishnan S."/>
            <person name="Kramer K.J."/>
            <person name="Arakane Y."/>
            <person name="Beeman R.W."/>
            <person name="Zhu Q."/>
            <person name="Hogenkamp D."/>
            <person name="Dixit R."/>
            <person name="Oppert B."/>
            <person name="Jiang H."/>
            <person name="Zou Z."/>
            <person name="Marshall J."/>
            <person name="Elpidina E."/>
            <person name="Vinokurov K."/>
            <person name="Oppert C."/>
            <person name="Zou Z."/>
            <person name="Evans J."/>
            <person name="Lu Z."/>
            <person name="Zhao P."/>
            <person name="Sumathipala N."/>
            <person name="Altincicek B."/>
            <person name="Vilcinskas A."/>
            <person name="Williams M."/>
            <person name="Hultmark D."/>
            <person name="Hetru C."/>
            <person name="Jiang H."/>
            <person name="Grimmelikhuijzen C.J."/>
            <person name="Hauser F."/>
            <person name="Cazzamali G."/>
            <person name="Williamson M."/>
            <person name="Park Y."/>
            <person name="Li B."/>
            <person name="Tanaka Y."/>
            <person name="Predel R."/>
            <person name="Neupert S."/>
            <person name="Schachtner J."/>
            <person name="Verleyen P."/>
            <person name="Raible F."/>
            <person name="Bork P."/>
            <person name="Friedrich M."/>
            <person name="Walden K.K."/>
            <person name="Robertson H.M."/>
            <person name="Angeli S."/>
            <person name="Foret S."/>
            <person name="Bucher G."/>
            <person name="Schuetz S."/>
            <person name="Maleszka R."/>
            <person name="Wimmer E.A."/>
            <person name="Beeman R.W."/>
            <person name="Lorenzen M."/>
            <person name="Tomoyasu Y."/>
            <person name="Miller S.C."/>
            <person name="Grossmann D."/>
            <person name="Bucher G."/>
        </authorList>
    </citation>
    <scope>NUCLEOTIDE SEQUENCE [LARGE SCALE GENOMIC DNA]</scope>
    <source>
        <strain evidence="7 8">Georgia GA2</strain>
    </source>
</reference>
<evidence type="ECO:0000256" key="4">
    <source>
        <dbReference type="ARBA" id="ARBA00023242"/>
    </source>
</evidence>
<dbReference type="FunCoup" id="D6W6V3">
    <property type="interactions" value="1301"/>
</dbReference>
<protein>
    <submittedName>
        <fullName evidence="7">U3 small nucleolar RNA-interacting protein 2-like Protein</fullName>
    </submittedName>
</protein>
<dbReference type="InParanoid" id="D6W6V3"/>
<keyword evidence="3" id="KW-0677">Repeat</keyword>
<organism evidence="7 8">
    <name type="scientific">Tribolium castaneum</name>
    <name type="common">Red flour beetle</name>
    <dbReference type="NCBI Taxonomy" id="7070"/>
    <lineage>
        <taxon>Eukaryota</taxon>
        <taxon>Metazoa</taxon>
        <taxon>Ecdysozoa</taxon>
        <taxon>Arthropoda</taxon>
        <taxon>Hexapoda</taxon>
        <taxon>Insecta</taxon>
        <taxon>Pterygota</taxon>
        <taxon>Neoptera</taxon>
        <taxon>Endopterygota</taxon>
        <taxon>Coleoptera</taxon>
        <taxon>Polyphaga</taxon>
        <taxon>Cucujiformia</taxon>
        <taxon>Tenebrionidae</taxon>
        <taxon>Tenebrionidae incertae sedis</taxon>
        <taxon>Tribolium</taxon>
    </lineage>
</organism>
<dbReference type="PROSITE" id="PS50082">
    <property type="entry name" value="WD_REPEATS_2"/>
    <property type="match status" value="5"/>
</dbReference>
<dbReference type="PROSITE" id="PS50294">
    <property type="entry name" value="WD_REPEATS_REGION"/>
    <property type="match status" value="4"/>
</dbReference>
<keyword evidence="8" id="KW-1185">Reference proteome</keyword>